<reference evidence="1 2" key="1">
    <citation type="journal article" date="2019" name="mSystems">
        <title>Life at home and on the roam: Genomic adaptions reflect the dual lifestyle of an intracellular, facultative symbiont.</title>
        <authorList>
            <person name="Burgsdorf I."/>
        </authorList>
    </citation>
    <scope>NUCLEOTIDE SEQUENCE [LARGE SCALE GENOMIC DNA]</scope>
    <source>
        <strain evidence="1">277cV</strain>
    </source>
</reference>
<dbReference type="PROSITE" id="PS00675">
    <property type="entry name" value="SIGMA54_INTERACT_1"/>
    <property type="match status" value="1"/>
</dbReference>
<comment type="caution">
    <text evidence="1">The sequence shown here is derived from an EMBL/GenBank/DDBJ whole genome shotgun (WGS) entry which is preliminary data.</text>
</comment>
<keyword evidence="1" id="KW-0547">Nucleotide-binding</keyword>
<dbReference type="GO" id="GO:0005524">
    <property type="term" value="F:ATP binding"/>
    <property type="evidence" value="ECO:0007669"/>
    <property type="project" value="UniProtKB-KW"/>
</dbReference>
<dbReference type="Gene3D" id="3.40.50.300">
    <property type="entry name" value="P-loop containing nucleotide triphosphate hydrolases"/>
    <property type="match status" value="1"/>
</dbReference>
<dbReference type="EMBL" id="SRMO01000072">
    <property type="protein sequence ID" value="TGG91619.1"/>
    <property type="molecule type" value="Genomic_DNA"/>
</dbReference>
<keyword evidence="1" id="KW-0067">ATP-binding</keyword>
<accession>A0A524RME3</accession>
<dbReference type="InterPro" id="IPR027417">
    <property type="entry name" value="P-loop_NTPase"/>
</dbReference>
<name>A0A524RME3_9CHRO</name>
<protein>
    <submittedName>
        <fullName evidence="1">ATP-binding protein</fullName>
    </submittedName>
</protein>
<evidence type="ECO:0000313" key="1">
    <source>
        <dbReference type="EMBL" id="TGG91619.1"/>
    </source>
</evidence>
<dbReference type="InterPro" id="IPR025662">
    <property type="entry name" value="Sigma_54_int_dom_ATP-bd_1"/>
</dbReference>
<dbReference type="SUPFAM" id="SSF52540">
    <property type="entry name" value="P-loop containing nucleoside triphosphate hydrolases"/>
    <property type="match status" value="1"/>
</dbReference>
<proteinExistence type="predicted"/>
<dbReference type="Proteomes" id="UP000317990">
    <property type="component" value="Unassembled WGS sequence"/>
</dbReference>
<gene>
    <name evidence="1" type="ORF">ERJ67_07690</name>
</gene>
<evidence type="ECO:0000313" key="2">
    <source>
        <dbReference type="Proteomes" id="UP000317990"/>
    </source>
</evidence>
<organism evidence="1 2">
    <name type="scientific">Aphanocapsa feldmannii 277cV</name>
    <dbReference type="NCBI Taxonomy" id="2507553"/>
    <lineage>
        <taxon>Bacteria</taxon>
        <taxon>Bacillati</taxon>
        <taxon>Cyanobacteriota</taxon>
        <taxon>Cyanophyceae</taxon>
        <taxon>Oscillatoriophycideae</taxon>
        <taxon>Chroococcales</taxon>
        <taxon>Microcystaceae</taxon>
        <taxon>Aphanocapsa</taxon>
    </lineage>
</organism>
<sequence>MLALAVRRSPNLVKSDDSSRKLIKQFLCDIKENSPADGTEYRLGLVVSDKQKHQKHAEQLAQLADLARNQMDAPGFFELIHTPDKFDSGVRERLNQLEKLVEQGLDVDDLSVIKTGATLPRERTWQLLSRLTVLMPRLESPDDKDWSEVVNNLKSVARDSDLSTASRLRDRLVALASDYLPNAARVDLAMLRRDSHALLDLSVRRNQHGWRILDTMDQSTRESVRVEIASGEGDRRRSVTLDRHARAMELMQRVSRSKAVMVVGESGVGKSALAVSGLSAVADTEPDQFQAICFNLRHIPKLPIEFQEKLGDRLSALLAELSAPQRLLIIDGADAVTEDSQDAFRYLVAAAQDSDVKVVAVASIDSKQVVSDDLNNYFDNDVLEYVVPPLSDLEIHEITRTFSELKPLNANPRSRELLRRLVVVDLLVRGGISGVPLTDVDAMNEVWSRLVRRRGKSDRGSPDKRELALLKLAELDLGKGERLDVINGIDSAALDGLRRDGLLRPPLEDPFKIGPEFSHEEVRRYAVARLLLSARDGPASRLTQTGAPRWSLAAARLACQAWLTCQPDTTAPLSKDRLGVLQRSFDALVESGHESRWGDVPGEALLKLSDPKALLRNAWPGLLADNGRGLQRLARLVDQHHRDCNNIVDVAVVEPIIEILLKELVPWKSGKHAKDLLRDLLNLLREWLKGHAMKKTIAGHPLRILLRQDLVEAWRAGERHLSKECNAQTAARDEGIPEKAEHEHQLTVGELLREFKDEIVLVLLALLGSDLGDDGVAILRKVAKDEPWQLGPMVDDPHQSLVSLALINVERENIGRGLLAELTEAYYLDDNIDVTSLHWLEDWGVRPHGPRGPTEPRAAWFYGPFIWLFRSDFCNGVRVLNRLLNHAAWVHAHKRTQGDRSFEAGTIGSFVSELKITGTCRLYVGDCDVWCWYRGTGVGPHPCFSALQALEHVCDERIKAGIPIANIVPILLDGCESLAMVGLIVGLLVRHLESADDLLDPYLAEPIIWVQEFHRTVLKEKTGLAASSDGLVAPHRRGWSFHEVSIHMVINADGNRASELRALSETLVVNARRLADRMRANEPVQKEFVAGFNEQDMVAQVRAWASYLDPDRYRLCKTEGGWLVEIRSPDDVVEALGELNEDLDRTSEEKRLLNRYFVNRSKEDITAIGVDELIADIATARRLLDNPPSYSIHPRDTYALVAAVALEKYVVEGAGIPHDQLLFAAQFLLQIGEDPVKSPQDEIEEMLFEQGADRSAARALPLLLLPAAVELRTMLEEEDATTTLERIAGAAVNLAQAVANEVRLYLARSLDHVWRTPCVEHGCCHHELGWRIITATLSRCIVVGNPETGRYSLLGLNEPIAESLNSAADHSIRVSQLDAAIRALASAGMANVCVSEQARVTLSALLAAQRRSLLACPDEDPDFQGCHTLVSARALLTLARDADDEAIYEHIDAYADHSALLDHLLHSLSAAGEETCERAATVRRLWPRLIRKVLQLNESGHTPFQGGDYGDLALGSLIPNLTGEFYYLYREVHGSPIKWWNPNELESEVEAWLMHVPGNRNFADRLIDFIRELNPEEQACLGVPWVAKVVGVDRNRVVHPTSKLENWLIGMRDPAVDARVLPVWQKVVDVLVVAGSSRLAPYSD</sequence>